<dbReference type="Proteomes" id="UP000230750">
    <property type="component" value="Unassembled WGS sequence"/>
</dbReference>
<dbReference type="STRING" id="307972.A0A2G8JDW5"/>
<evidence type="ECO:0000259" key="6">
    <source>
        <dbReference type="PROSITE" id="PS51762"/>
    </source>
</evidence>
<evidence type="ECO:0000256" key="5">
    <source>
        <dbReference type="SAM" id="SignalP"/>
    </source>
</evidence>
<comment type="similarity">
    <text evidence="1">Belongs to the glycosyl hydrolase 16 family.</text>
</comment>
<feature type="domain" description="CBM39" evidence="7">
    <location>
        <begin position="17"/>
        <end position="118"/>
    </location>
</feature>
<dbReference type="InterPro" id="IPR000757">
    <property type="entry name" value="Beta-glucanase-like"/>
</dbReference>
<comment type="caution">
    <text evidence="8">The sequence shown here is derived from an EMBL/GenBank/DDBJ whole genome shotgun (WGS) entry which is preliminary data.</text>
</comment>
<keyword evidence="3" id="KW-0399">Innate immunity</keyword>
<dbReference type="SUPFAM" id="SSF49899">
    <property type="entry name" value="Concanavalin A-like lectins/glucanases"/>
    <property type="match status" value="1"/>
</dbReference>
<dbReference type="PROSITE" id="PS51762">
    <property type="entry name" value="GH16_2"/>
    <property type="match status" value="1"/>
</dbReference>
<comment type="similarity">
    <text evidence="2">Belongs to the insect beta-1,3-glucan binding protein family.</text>
</comment>
<dbReference type="GO" id="GO:0005975">
    <property type="term" value="P:carbohydrate metabolic process"/>
    <property type="evidence" value="ECO:0007669"/>
    <property type="project" value="InterPro"/>
</dbReference>
<evidence type="ECO:0000256" key="3">
    <source>
        <dbReference type="ARBA" id="ARBA00022588"/>
    </source>
</evidence>
<evidence type="ECO:0000256" key="2">
    <source>
        <dbReference type="ARBA" id="ARBA00008781"/>
    </source>
</evidence>
<dbReference type="CDD" id="cd08024">
    <property type="entry name" value="GH16_CCF"/>
    <property type="match status" value="1"/>
</dbReference>
<dbReference type="InterPro" id="IPR013320">
    <property type="entry name" value="ConA-like_dom_sf"/>
</dbReference>
<proteinExistence type="inferred from homology"/>
<dbReference type="Gene3D" id="2.60.120.200">
    <property type="match status" value="1"/>
</dbReference>
<dbReference type="GO" id="GO:0004553">
    <property type="term" value="F:hydrolase activity, hydrolyzing O-glycosyl compounds"/>
    <property type="evidence" value="ECO:0007669"/>
    <property type="project" value="InterPro"/>
</dbReference>
<dbReference type="EMBL" id="MRZV01002341">
    <property type="protein sequence ID" value="PIK33947.1"/>
    <property type="molecule type" value="Genomic_DNA"/>
</dbReference>
<name>A0A2G8JDW5_STIJA</name>
<protein>
    <submittedName>
        <fullName evidence="8">Putative beta-1,3-glucan-binding protein</fullName>
    </submittedName>
</protein>
<dbReference type="InterPro" id="IPR043030">
    <property type="entry name" value="BGBP_N_sf"/>
</dbReference>
<dbReference type="OrthoDB" id="4781at2759"/>
<keyword evidence="9" id="KW-1185">Reference proteome</keyword>
<dbReference type="Pfam" id="PF15886">
    <property type="entry name" value="CBM39"/>
    <property type="match status" value="1"/>
</dbReference>
<evidence type="ECO:0000256" key="4">
    <source>
        <dbReference type="ARBA" id="ARBA00022859"/>
    </source>
</evidence>
<feature type="domain" description="GH16" evidence="6">
    <location>
        <begin position="190"/>
        <end position="537"/>
    </location>
</feature>
<sequence length="537" mass="58421">MYQSLILALLATCACAYEVKNPDVSLRQDGGIKFATADEPEISLVAYHYSVNKPVPNVAAGDYNVDVNSPTGGYWVHENPSVVVVPGDIVNYWVHVITTSGTGHNLLEQSWTATAATQAPPTDATTTTVASTTIVSPTTTLQTPVVTTIQSTASTGTTATTTQGSTTVTVPPVLVLVAVKISNLRNVFTARSVTVTNPHLEDTFDTFDLDVWEHEMTAGGGGNWEFQYYTNNRSNSYVRDNTLYIKPTLTSEKEGEAFLTSGTLNLWGASPADLCTGNNWWGCERTGSFNNILNPIQSARLRTVNSFAFKHGRIEVFAQLPKGDWLWPAIWLLPKRNAYGGWPASGEIDLVESRGNRNLRAADGTHVGAEQVGRPTLGTLLASERLSMTHNAKNLPDGQTFGDGFHNYTLVWTADSLDFYLDGEPILSVDPGASGFFDYGGFEALTLVFKIHGLIPQTSSPIRSRFYIILNVAVGGTGYFSDSFTNSPNPKPWLNTSPTAAKDFYDAKADWYPTWNPDTNNGEDAAMKIKSVRVYAL</sequence>
<feature type="signal peptide" evidence="5">
    <location>
        <begin position="1"/>
        <end position="16"/>
    </location>
</feature>
<dbReference type="AlphaFoldDB" id="A0A2G8JDW5"/>
<dbReference type="InterPro" id="IPR050546">
    <property type="entry name" value="Glycosyl_Hydrlase_16"/>
</dbReference>
<feature type="chain" id="PRO_5013836078" evidence="5">
    <location>
        <begin position="17"/>
        <end position="537"/>
    </location>
</feature>
<dbReference type="GO" id="GO:0030246">
    <property type="term" value="F:carbohydrate binding"/>
    <property type="evidence" value="ECO:0007669"/>
    <property type="project" value="InterPro"/>
</dbReference>
<accession>A0A2G8JDW5</accession>
<evidence type="ECO:0000259" key="7">
    <source>
        <dbReference type="PROSITE" id="PS51969"/>
    </source>
</evidence>
<dbReference type="GO" id="GO:0045087">
    <property type="term" value="P:innate immune response"/>
    <property type="evidence" value="ECO:0007669"/>
    <property type="project" value="UniProtKB-KW"/>
</dbReference>
<dbReference type="InterPro" id="IPR031756">
    <property type="entry name" value="BGBP_N"/>
</dbReference>
<keyword evidence="4" id="KW-0391">Immunity</keyword>
<dbReference type="PROSITE" id="PS51969">
    <property type="entry name" value="CBM39"/>
    <property type="match status" value="1"/>
</dbReference>
<dbReference type="Gene3D" id="2.60.40.2140">
    <property type="entry name" value="Beta-1,3-glucan-recognition protein, N-terminal domain"/>
    <property type="match status" value="1"/>
</dbReference>
<evidence type="ECO:0000313" key="8">
    <source>
        <dbReference type="EMBL" id="PIK33947.1"/>
    </source>
</evidence>
<gene>
    <name evidence="8" type="ORF">BSL78_29235</name>
</gene>
<reference evidence="8 9" key="1">
    <citation type="journal article" date="2017" name="PLoS Biol.">
        <title>The sea cucumber genome provides insights into morphological evolution and visceral regeneration.</title>
        <authorList>
            <person name="Zhang X."/>
            <person name="Sun L."/>
            <person name="Yuan J."/>
            <person name="Sun Y."/>
            <person name="Gao Y."/>
            <person name="Zhang L."/>
            <person name="Li S."/>
            <person name="Dai H."/>
            <person name="Hamel J.F."/>
            <person name="Liu C."/>
            <person name="Yu Y."/>
            <person name="Liu S."/>
            <person name="Lin W."/>
            <person name="Guo K."/>
            <person name="Jin S."/>
            <person name="Xu P."/>
            <person name="Storey K.B."/>
            <person name="Huan P."/>
            <person name="Zhang T."/>
            <person name="Zhou Y."/>
            <person name="Zhang J."/>
            <person name="Lin C."/>
            <person name="Li X."/>
            <person name="Xing L."/>
            <person name="Huo D."/>
            <person name="Sun M."/>
            <person name="Wang L."/>
            <person name="Mercier A."/>
            <person name="Li F."/>
            <person name="Yang H."/>
            <person name="Xiang J."/>
        </authorList>
    </citation>
    <scope>NUCLEOTIDE SEQUENCE [LARGE SCALE GENOMIC DNA]</scope>
    <source>
        <strain evidence="8">Shaxun</strain>
        <tissue evidence="8">Muscle</tissue>
    </source>
</reference>
<dbReference type="PANTHER" id="PTHR10963">
    <property type="entry name" value="GLYCOSYL HYDROLASE-RELATED"/>
    <property type="match status" value="1"/>
</dbReference>
<evidence type="ECO:0000313" key="9">
    <source>
        <dbReference type="Proteomes" id="UP000230750"/>
    </source>
</evidence>
<organism evidence="8 9">
    <name type="scientific">Stichopus japonicus</name>
    <name type="common">Sea cucumber</name>
    <dbReference type="NCBI Taxonomy" id="307972"/>
    <lineage>
        <taxon>Eukaryota</taxon>
        <taxon>Metazoa</taxon>
        <taxon>Echinodermata</taxon>
        <taxon>Eleutherozoa</taxon>
        <taxon>Echinozoa</taxon>
        <taxon>Holothuroidea</taxon>
        <taxon>Aspidochirotacea</taxon>
        <taxon>Aspidochirotida</taxon>
        <taxon>Stichopodidae</taxon>
        <taxon>Apostichopus</taxon>
    </lineage>
</organism>
<dbReference type="Pfam" id="PF00722">
    <property type="entry name" value="Glyco_hydro_16"/>
    <property type="match status" value="1"/>
</dbReference>
<dbReference type="PANTHER" id="PTHR10963:SF55">
    <property type="entry name" value="GLYCOSIDE HYDROLASE FAMILY 16 PROTEIN"/>
    <property type="match status" value="1"/>
</dbReference>
<evidence type="ECO:0000256" key="1">
    <source>
        <dbReference type="ARBA" id="ARBA00006865"/>
    </source>
</evidence>
<keyword evidence="5" id="KW-0732">Signal</keyword>